<dbReference type="InterPro" id="IPR002878">
    <property type="entry name" value="ChsH2_C"/>
</dbReference>
<evidence type="ECO:0000313" key="4">
    <source>
        <dbReference type="Proteomes" id="UP000294739"/>
    </source>
</evidence>
<dbReference type="EMBL" id="SMKZ01000015">
    <property type="protein sequence ID" value="TDE10173.1"/>
    <property type="molecule type" value="Genomic_DNA"/>
</dbReference>
<dbReference type="InterPro" id="IPR012340">
    <property type="entry name" value="NA-bd_OB-fold"/>
</dbReference>
<protein>
    <recommendedName>
        <fullName evidence="5">Zn-ribbon domain-containing OB-fold protein</fullName>
    </recommendedName>
</protein>
<dbReference type="SUPFAM" id="SSF50249">
    <property type="entry name" value="Nucleic acid-binding proteins"/>
    <property type="match status" value="1"/>
</dbReference>
<evidence type="ECO:0000259" key="1">
    <source>
        <dbReference type="Pfam" id="PF01796"/>
    </source>
</evidence>
<dbReference type="PANTHER" id="PTHR34075:SF5">
    <property type="entry name" value="BLR3430 PROTEIN"/>
    <property type="match status" value="1"/>
</dbReference>
<sequence>MDPSPFSGGTMDLRDVPAPDLDDPLFQGYWAGTAKGKLILPRCSGCERMNWPPRAMCPHCRSLKFEWEEHRPSGTLFSWTVVGRATAPGYREVPYTVGIIALDDAPVRLMGTVVGVEPDDIAMDMPLSARFTKAGSSLEFTVVQWGPALSRPVSSI</sequence>
<dbReference type="PANTHER" id="PTHR34075">
    <property type="entry name" value="BLR3430 PROTEIN"/>
    <property type="match status" value="1"/>
</dbReference>
<proteinExistence type="predicted"/>
<dbReference type="Proteomes" id="UP000294739">
    <property type="component" value="Unassembled WGS sequence"/>
</dbReference>
<dbReference type="Pfam" id="PF12172">
    <property type="entry name" value="zf-ChsH2"/>
    <property type="match status" value="1"/>
</dbReference>
<evidence type="ECO:0008006" key="5">
    <source>
        <dbReference type="Google" id="ProtNLM"/>
    </source>
</evidence>
<organism evidence="3 4">
    <name type="scientific">Jiangella asiatica</name>
    <dbReference type="NCBI Taxonomy" id="2530372"/>
    <lineage>
        <taxon>Bacteria</taxon>
        <taxon>Bacillati</taxon>
        <taxon>Actinomycetota</taxon>
        <taxon>Actinomycetes</taxon>
        <taxon>Jiangellales</taxon>
        <taxon>Jiangellaceae</taxon>
        <taxon>Jiangella</taxon>
    </lineage>
</organism>
<dbReference type="Gene3D" id="6.10.30.10">
    <property type="match status" value="1"/>
</dbReference>
<feature type="domain" description="ChsH2 rubredoxin-like zinc ribbon" evidence="2">
    <location>
        <begin position="30"/>
        <end position="66"/>
    </location>
</feature>
<dbReference type="InParanoid" id="A0A4R5DI46"/>
<gene>
    <name evidence="3" type="ORF">E1269_12745</name>
</gene>
<evidence type="ECO:0000259" key="2">
    <source>
        <dbReference type="Pfam" id="PF12172"/>
    </source>
</evidence>
<comment type="caution">
    <text evidence="3">The sequence shown here is derived from an EMBL/GenBank/DDBJ whole genome shotgun (WGS) entry which is preliminary data.</text>
</comment>
<feature type="domain" description="ChsH2 C-terminal OB-fold" evidence="1">
    <location>
        <begin position="67"/>
        <end position="131"/>
    </location>
</feature>
<dbReference type="Pfam" id="PF01796">
    <property type="entry name" value="OB_ChsH2_C"/>
    <property type="match status" value="1"/>
</dbReference>
<keyword evidence="4" id="KW-1185">Reference proteome</keyword>
<accession>A0A4R5DI46</accession>
<dbReference type="InterPro" id="IPR022002">
    <property type="entry name" value="ChsH2_Znr"/>
</dbReference>
<dbReference type="AlphaFoldDB" id="A0A4R5DI46"/>
<evidence type="ECO:0000313" key="3">
    <source>
        <dbReference type="EMBL" id="TDE10173.1"/>
    </source>
</evidence>
<name>A0A4R5DI46_9ACTN</name>
<dbReference type="InterPro" id="IPR052513">
    <property type="entry name" value="Thioester_dehydratase-like"/>
</dbReference>
<reference evidence="3 4" key="1">
    <citation type="submission" date="2019-03" db="EMBL/GenBank/DDBJ databases">
        <title>Draft genome sequences of novel Actinobacteria.</title>
        <authorList>
            <person name="Sahin N."/>
            <person name="Ay H."/>
            <person name="Saygin H."/>
        </authorList>
    </citation>
    <scope>NUCLEOTIDE SEQUENCE [LARGE SCALE GENOMIC DNA]</scope>
    <source>
        <strain evidence="3 4">5K138</strain>
    </source>
</reference>
<dbReference type="OrthoDB" id="4275032at2"/>